<dbReference type="AlphaFoldDB" id="A0A7Z7AYR1"/>
<accession>A0A7Z7AYR1</accession>
<comment type="caution">
    <text evidence="1">The sequence shown here is derived from an EMBL/GenBank/DDBJ whole genome shotgun (WGS) entry which is preliminary data.</text>
</comment>
<protein>
    <submittedName>
        <fullName evidence="1">Uncharacterized protein</fullName>
    </submittedName>
</protein>
<dbReference type="EMBL" id="FNCA01000004">
    <property type="protein sequence ID" value="SDF79217.1"/>
    <property type="molecule type" value="Genomic_DNA"/>
</dbReference>
<keyword evidence="2" id="KW-1185">Reference proteome</keyword>
<name>A0A7Z7AYR1_9EURY</name>
<sequence>MFVLALWLICTMFDISNLKYTTEHIVEISGFLVVCYSICNFQIIQTEYTCLALAATNSFYRIMINSYSMEDTLIELTSQDLEHFIPPVSMEDVISVFVAYDISFIRNFSSDLYYVEMVDGEPLVPLNPMGSYSPGIEKLFDLMSRERMNMLSYREGKIWCSYFQVNSEDL</sequence>
<dbReference type="Proteomes" id="UP000199259">
    <property type="component" value="Unassembled WGS sequence"/>
</dbReference>
<gene>
    <name evidence="1" type="ORF">SAMN04488589_1335</name>
</gene>
<organism evidence="1 2">
    <name type="scientific">Methanolobus vulcani</name>
    <dbReference type="NCBI Taxonomy" id="38026"/>
    <lineage>
        <taxon>Archaea</taxon>
        <taxon>Methanobacteriati</taxon>
        <taxon>Methanobacteriota</taxon>
        <taxon>Stenosarchaea group</taxon>
        <taxon>Methanomicrobia</taxon>
        <taxon>Methanosarcinales</taxon>
        <taxon>Methanosarcinaceae</taxon>
        <taxon>Methanolobus</taxon>
    </lineage>
</organism>
<reference evidence="1 2" key="1">
    <citation type="submission" date="2016-10" db="EMBL/GenBank/DDBJ databases">
        <authorList>
            <person name="Varghese N."/>
            <person name="Submissions S."/>
        </authorList>
    </citation>
    <scope>NUCLEOTIDE SEQUENCE [LARGE SCALE GENOMIC DNA]</scope>
    <source>
        <strain evidence="1 2">PL 12/M</strain>
    </source>
</reference>
<evidence type="ECO:0000313" key="2">
    <source>
        <dbReference type="Proteomes" id="UP000199259"/>
    </source>
</evidence>
<evidence type="ECO:0000313" key="1">
    <source>
        <dbReference type="EMBL" id="SDF79217.1"/>
    </source>
</evidence>
<proteinExistence type="predicted"/>